<evidence type="ECO:0000313" key="11">
    <source>
        <dbReference type="Proteomes" id="UP001169760"/>
    </source>
</evidence>
<evidence type="ECO:0000259" key="9">
    <source>
        <dbReference type="Pfam" id="PF21082"/>
    </source>
</evidence>
<comment type="caution">
    <text evidence="7">Lacks conserved residue(s) required for the propagation of feature annotation.</text>
</comment>
<dbReference type="RefSeq" id="WP_303493013.1">
    <property type="nucleotide sequence ID" value="NZ_JAUOPB010000009.1"/>
</dbReference>
<protein>
    <recommendedName>
        <fullName evidence="7">Small-conductance mechanosensitive channel</fullName>
    </recommendedName>
</protein>
<gene>
    <name evidence="10" type="ORF">Q4521_12625</name>
</gene>
<dbReference type="InterPro" id="IPR023408">
    <property type="entry name" value="MscS_beta-dom_sf"/>
</dbReference>
<dbReference type="AlphaFoldDB" id="A0AAW7X6L9"/>
<evidence type="ECO:0000256" key="5">
    <source>
        <dbReference type="ARBA" id="ARBA00022989"/>
    </source>
</evidence>
<dbReference type="InterPro" id="IPR045275">
    <property type="entry name" value="MscS_archaea/bacteria_type"/>
</dbReference>
<sequence>MKEELETVTGLYQMAIEYLVTYSFQLLAALIILLVGWFIAAKVANAVQALCEKRNIDVTLSRFIASTVKTILIVMVGIVALGKLGISVTPFVAAIGALTFGLSLAAQGLVANYGAGINIIIGRPFVVGDTISVCGVTGQVTEVRLGLTRLENEDRVTITIPNKHIIGEILHNSNEATLVEASVGVAYDADIDKAIEAIKEAIVSTEGVPEDATPIIGIEAFADSSINIGYRYKVETNRFYQTTYAVNLAILRALNNVGVAIPFPQREIKILNGSVLNNSAPNNPV</sequence>
<feature type="domain" description="Mechanosensitive ion channel MscS C-terminal" evidence="9">
    <location>
        <begin position="179"/>
        <end position="261"/>
    </location>
</feature>
<dbReference type="Gene3D" id="3.30.70.100">
    <property type="match status" value="1"/>
</dbReference>
<keyword evidence="7" id="KW-0406">Ion transport</keyword>
<name>A0AAW7X6L9_9GAMM</name>
<comment type="subcellular location">
    <subcellularLocation>
        <location evidence="7">Cell inner membrane</location>
        <topology evidence="7">Multi-pass membrane protein</topology>
    </subcellularLocation>
    <subcellularLocation>
        <location evidence="1">Cell membrane</location>
        <topology evidence="1">Multi-pass membrane protein</topology>
    </subcellularLocation>
</comment>
<dbReference type="SUPFAM" id="SSF82689">
    <property type="entry name" value="Mechanosensitive channel protein MscS (YggB), C-terminal domain"/>
    <property type="match status" value="1"/>
</dbReference>
<evidence type="ECO:0000256" key="7">
    <source>
        <dbReference type="RuleBase" id="RU369025"/>
    </source>
</evidence>
<dbReference type="PANTHER" id="PTHR30221">
    <property type="entry name" value="SMALL-CONDUCTANCE MECHANOSENSITIVE CHANNEL"/>
    <property type="match status" value="1"/>
</dbReference>
<keyword evidence="5 7" id="KW-1133">Transmembrane helix</keyword>
<dbReference type="InterPro" id="IPR006685">
    <property type="entry name" value="MscS_channel_2nd"/>
</dbReference>
<evidence type="ECO:0000256" key="2">
    <source>
        <dbReference type="ARBA" id="ARBA00008017"/>
    </source>
</evidence>
<dbReference type="InterPro" id="IPR011066">
    <property type="entry name" value="MscS_channel_C_sf"/>
</dbReference>
<keyword evidence="7" id="KW-0813">Transport</keyword>
<keyword evidence="6 7" id="KW-0472">Membrane</keyword>
<evidence type="ECO:0000256" key="1">
    <source>
        <dbReference type="ARBA" id="ARBA00004651"/>
    </source>
</evidence>
<keyword evidence="7" id="KW-0997">Cell inner membrane</keyword>
<feature type="transmembrane region" description="Helical" evidence="7">
    <location>
        <begin position="60"/>
        <end position="82"/>
    </location>
</feature>
<dbReference type="GO" id="GO:0008381">
    <property type="term" value="F:mechanosensitive monoatomic ion channel activity"/>
    <property type="evidence" value="ECO:0007669"/>
    <property type="project" value="InterPro"/>
</dbReference>
<dbReference type="Proteomes" id="UP001169760">
    <property type="component" value="Unassembled WGS sequence"/>
</dbReference>
<dbReference type="InterPro" id="IPR010920">
    <property type="entry name" value="LSM_dom_sf"/>
</dbReference>
<dbReference type="InterPro" id="IPR008910">
    <property type="entry name" value="MSC_TM_helix"/>
</dbReference>
<dbReference type="InterPro" id="IPR049278">
    <property type="entry name" value="MS_channel_C"/>
</dbReference>
<comment type="subunit">
    <text evidence="7">Homoheptamer.</text>
</comment>
<dbReference type="Pfam" id="PF05552">
    <property type="entry name" value="MS_channel_1st_1"/>
    <property type="match status" value="1"/>
</dbReference>
<organism evidence="10 11">
    <name type="scientific">Saccharophagus degradans</name>
    <dbReference type="NCBI Taxonomy" id="86304"/>
    <lineage>
        <taxon>Bacteria</taxon>
        <taxon>Pseudomonadati</taxon>
        <taxon>Pseudomonadota</taxon>
        <taxon>Gammaproteobacteria</taxon>
        <taxon>Cellvibrionales</taxon>
        <taxon>Cellvibrionaceae</taxon>
        <taxon>Saccharophagus</taxon>
    </lineage>
</organism>
<dbReference type="SUPFAM" id="SSF50182">
    <property type="entry name" value="Sm-like ribonucleoproteins"/>
    <property type="match status" value="1"/>
</dbReference>
<dbReference type="SUPFAM" id="SSF82861">
    <property type="entry name" value="Mechanosensitive channel protein MscS (YggB), transmembrane region"/>
    <property type="match status" value="1"/>
</dbReference>
<evidence type="ECO:0000256" key="3">
    <source>
        <dbReference type="ARBA" id="ARBA00022475"/>
    </source>
</evidence>
<dbReference type="Pfam" id="PF00924">
    <property type="entry name" value="MS_channel_2nd"/>
    <property type="match status" value="1"/>
</dbReference>
<dbReference type="Gene3D" id="1.10.287.1260">
    <property type="match status" value="1"/>
</dbReference>
<dbReference type="PANTHER" id="PTHR30221:SF1">
    <property type="entry name" value="SMALL-CONDUCTANCE MECHANOSENSITIVE CHANNEL"/>
    <property type="match status" value="1"/>
</dbReference>
<dbReference type="Gene3D" id="2.30.30.60">
    <property type="match status" value="1"/>
</dbReference>
<evidence type="ECO:0000256" key="4">
    <source>
        <dbReference type="ARBA" id="ARBA00022692"/>
    </source>
</evidence>
<proteinExistence type="inferred from homology"/>
<keyword evidence="4 7" id="KW-0812">Transmembrane</keyword>
<dbReference type="EMBL" id="JAUOPB010000009">
    <property type="protein sequence ID" value="MDO6423318.1"/>
    <property type="molecule type" value="Genomic_DNA"/>
</dbReference>
<comment type="caution">
    <text evidence="10">The sequence shown here is derived from an EMBL/GenBank/DDBJ whole genome shotgun (WGS) entry which is preliminary data.</text>
</comment>
<keyword evidence="7" id="KW-0407">Ion channel</keyword>
<evidence type="ECO:0000313" key="10">
    <source>
        <dbReference type="EMBL" id="MDO6423318.1"/>
    </source>
</evidence>
<feature type="transmembrane region" description="Helical" evidence="7">
    <location>
        <begin position="88"/>
        <end position="113"/>
    </location>
</feature>
<evidence type="ECO:0000259" key="8">
    <source>
        <dbReference type="Pfam" id="PF00924"/>
    </source>
</evidence>
<comment type="similarity">
    <text evidence="2 7">Belongs to the MscS (TC 1.A.23) family.</text>
</comment>
<dbReference type="Pfam" id="PF21082">
    <property type="entry name" value="MS_channel_3rd"/>
    <property type="match status" value="1"/>
</dbReference>
<dbReference type="InterPro" id="IPR011014">
    <property type="entry name" value="MscS_channel_TM-2"/>
</dbReference>
<evidence type="ECO:0000256" key="6">
    <source>
        <dbReference type="ARBA" id="ARBA00023136"/>
    </source>
</evidence>
<keyword evidence="3" id="KW-1003">Cell membrane</keyword>
<accession>A0AAW7X6L9</accession>
<feature type="domain" description="Mechanosensitive ion channel MscS" evidence="8">
    <location>
        <begin position="109"/>
        <end position="174"/>
    </location>
</feature>
<comment type="function">
    <text evidence="7">Mechanosensitive channel that participates in the regulation of osmotic pressure changes within the cell, opening in response to stretch forces in the membrane lipid bilayer, without the need for other proteins. Contributes to normal resistance to hypoosmotic shock. Forms an ion channel of 1.0 nanosiemens conductance with a slight preference for anions.</text>
</comment>
<reference evidence="10" key="1">
    <citation type="submission" date="2023-07" db="EMBL/GenBank/DDBJ databases">
        <title>Genome content predicts the carbon catabolic preferences of heterotrophic bacteria.</title>
        <authorList>
            <person name="Gralka M."/>
        </authorList>
    </citation>
    <scope>NUCLEOTIDE SEQUENCE</scope>
    <source>
        <strain evidence="10">I3M17_2</strain>
    </source>
</reference>
<feature type="transmembrane region" description="Helical" evidence="7">
    <location>
        <begin position="20"/>
        <end position="40"/>
    </location>
</feature>
<dbReference type="GO" id="GO:0005886">
    <property type="term" value="C:plasma membrane"/>
    <property type="evidence" value="ECO:0007669"/>
    <property type="project" value="UniProtKB-SubCell"/>
</dbReference>